<feature type="region of interest" description="Disordered" evidence="1">
    <location>
        <begin position="292"/>
        <end position="386"/>
    </location>
</feature>
<evidence type="ECO:0000313" key="3">
    <source>
        <dbReference type="EMBL" id="KAK0658086.1"/>
    </source>
</evidence>
<dbReference type="Proteomes" id="UP001174936">
    <property type="component" value="Unassembled WGS sequence"/>
</dbReference>
<name>A0AA40D0B5_9PEZI</name>
<feature type="domain" description="HNH nuclease" evidence="2">
    <location>
        <begin position="156"/>
        <end position="219"/>
    </location>
</feature>
<keyword evidence="4" id="KW-1185">Reference proteome</keyword>
<comment type="caution">
    <text evidence="3">The sequence shown here is derived from an EMBL/GenBank/DDBJ whole genome shotgun (WGS) entry which is preliminary data.</text>
</comment>
<gene>
    <name evidence="3" type="ORF">B0T16DRAFT_426038</name>
</gene>
<accession>A0AA40D0B5</accession>
<protein>
    <recommendedName>
        <fullName evidence="2">HNH nuclease domain-containing protein</fullName>
    </recommendedName>
</protein>
<feature type="compositionally biased region" description="Basic and acidic residues" evidence="1">
    <location>
        <begin position="341"/>
        <end position="351"/>
    </location>
</feature>
<evidence type="ECO:0000259" key="2">
    <source>
        <dbReference type="Pfam" id="PF13391"/>
    </source>
</evidence>
<evidence type="ECO:0000256" key="1">
    <source>
        <dbReference type="SAM" id="MobiDB-lite"/>
    </source>
</evidence>
<feature type="compositionally biased region" description="Basic and acidic residues" evidence="1">
    <location>
        <begin position="360"/>
        <end position="371"/>
    </location>
</feature>
<reference evidence="3" key="1">
    <citation type="submission" date="2023-06" db="EMBL/GenBank/DDBJ databases">
        <title>Genome-scale phylogeny and comparative genomics of the fungal order Sordariales.</title>
        <authorList>
            <consortium name="Lawrence Berkeley National Laboratory"/>
            <person name="Hensen N."/>
            <person name="Bonometti L."/>
            <person name="Westerberg I."/>
            <person name="Brannstrom I.O."/>
            <person name="Guillou S."/>
            <person name="Cros-Aarteil S."/>
            <person name="Calhoun S."/>
            <person name="Haridas S."/>
            <person name="Kuo A."/>
            <person name="Mondo S."/>
            <person name="Pangilinan J."/>
            <person name="Riley R."/>
            <person name="Labutti K."/>
            <person name="Andreopoulos B."/>
            <person name="Lipzen A."/>
            <person name="Chen C."/>
            <person name="Yanf M."/>
            <person name="Daum C."/>
            <person name="Ng V."/>
            <person name="Clum A."/>
            <person name="Steindorff A."/>
            <person name="Ohm R."/>
            <person name="Martin F."/>
            <person name="Silar P."/>
            <person name="Natvig D."/>
            <person name="Lalanne C."/>
            <person name="Gautier V."/>
            <person name="Ament-Velasquez S.L."/>
            <person name="Kruys A."/>
            <person name="Hutchinson M.I."/>
            <person name="Powell A.J."/>
            <person name="Barry K."/>
            <person name="Miller A.N."/>
            <person name="Grigoriev I.V."/>
            <person name="Debuchy R."/>
            <person name="Gladieux P."/>
            <person name="Thoren M.H."/>
            <person name="Johannesson H."/>
        </authorList>
    </citation>
    <scope>NUCLEOTIDE SEQUENCE</scope>
    <source>
        <strain evidence="3">SMH2532-1</strain>
    </source>
</reference>
<organism evidence="3 4">
    <name type="scientific">Cercophora newfieldiana</name>
    <dbReference type="NCBI Taxonomy" id="92897"/>
    <lineage>
        <taxon>Eukaryota</taxon>
        <taxon>Fungi</taxon>
        <taxon>Dikarya</taxon>
        <taxon>Ascomycota</taxon>
        <taxon>Pezizomycotina</taxon>
        <taxon>Sordariomycetes</taxon>
        <taxon>Sordariomycetidae</taxon>
        <taxon>Sordariales</taxon>
        <taxon>Lasiosphaeriaceae</taxon>
        <taxon>Cercophora</taxon>
    </lineage>
</organism>
<dbReference type="EMBL" id="JAULSV010000001">
    <property type="protein sequence ID" value="KAK0658086.1"/>
    <property type="molecule type" value="Genomic_DNA"/>
</dbReference>
<evidence type="ECO:0000313" key="4">
    <source>
        <dbReference type="Proteomes" id="UP001174936"/>
    </source>
</evidence>
<dbReference type="AlphaFoldDB" id="A0AA40D0B5"/>
<proteinExistence type="predicted"/>
<sequence>MPTSLRVPPPRPSMVRLTTEDKIAFLHPGYSAPRNQLFSLPRVDAVDGDAGRKYGVHHLTALTACQIVANNAFGQGRLCTDAKGLHPAAEPMDGVLTAPQYYFVLDDDDHYPVVPSFQDWEFPHDKFPAAWWPAPSATQHEGTHTPSSPPVTTRHCVVTNSGLASTLAHLVPKEHEPWFALNAMSRYGTGVRGIDDDSNSVPMRADIHKCFDDRMFAIVPKPDGDNNGLRYAVHTVDEGGTEFRDLHHNTAIQNIAGMSREYAFARFAWCMLMRVKSFLTQRVPRHLVRFGLFDGPEPEAKTEDMKWEDIDSLYGGGKSRSSSPRKRKLGRDEDEDGANEWYERNVEEPHRGRTRKRVCHSVDGEHRHETDVGPSAPIAQGQEELV</sequence>
<dbReference type="Pfam" id="PF13391">
    <property type="entry name" value="HNH_2"/>
    <property type="match status" value="1"/>
</dbReference>
<dbReference type="InterPro" id="IPR003615">
    <property type="entry name" value="HNH_nuc"/>
</dbReference>
<feature type="compositionally biased region" description="Basic and acidic residues" evidence="1">
    <location>
        <begin position="298"/>
        <end position="309"/>
    </location>
</feature>